<dbReference type="AlphaFoldDB" id="A0A9P0NUZ2"/>
<dbReference type="Proteomes" id="UP001152888">
    <property type="component" value="Unassembled WGS sequence"/>
</dbReference>
<evidence type="ECO:0000256" key="1">
    <source>
        <dbReference type="SAM" id="MobiDB-lite"/>
    </source>
</evidence>
<accession>A0A9P0NUZ2</accession>
<dbReference type="EMBL" id="CAKOFQ010006670">
    <property type="protein sequence ID" value="CAH1957421.1"/>
    <property type="molecule type" value="Genomic_DNA"/>
</dbReference>
<feature type="region of interest" description="Disordered" evidence="1">
    <location>
        <begin position="24"/>
        <end position="101"/>
    </location>
</feature>
<comment type="caution">
    <text evidence="2">The sequence shown here is derived from an EMBL/GenBank/DDBJ whole genome shotgun (WGS) entry which is preliminary data.</text>
</comment>
<sequence length="201" mass="22299">MLSSATCPETAIFAASLLTVDQAATQPHHQSQRSGLGRDPSLAPQKTNTGRSRRSTGRGAGRRVGTTRKATRGKATQDPEAIRLTRKRENGKSDPDLQATTRSIRMIGMVISMTSTKKKADTRMIEIGIRKKNDMTTRKTGKTNTIGTTNIKTEMTNMVEMIGRSTKSLNTEKKRSLTVGRKIGGDKNHFKYYFFNIVYML</sequence>
<name>A0A9P0NUZ2_ACAOB</name>
<evidence type="ECO:0000313" key="3">
    <source>
        <dbReference type="Proteomes" id="UP001152888"/>
    </source>
</evidence>
<protein>
    <submittedName>
        <fullName evidence="2">Uncharacterized protein</fullName>
    </submittedName>
</protein>
<organism evidence="2 3">
    <name type="scientific">Acanthoscelides obtectus</name>
    <name type="common">Bean weevil</name>
    <name type="synonym">Bruchus obtectus</name>
    <dbReference type="NCBI Taxonomy" id="200917"/>
    <lineage>
        <taxon>Eukaryota</taxon>
        <taxon>Metazoa</taxon>
        <taxon>Ecdysozoa</taxon>
        <taxon>Arthropoda</taxon>
        <taxon>Hexapoda</taxon>
        <taxon>Insecta</taxon>
        <taxon>Pterygota</taxon>
        <taxon>Neoptera</taxon>
        <taxon>Endopterygota</taxon>
        <taxon>Coleoptera</taxon>
        <taxon>Polyphaga</taxon>
        <taxon>Cucujiformia</taxon>
        <taxon>Chrysomeloidea</taxon>
        <taxon>Chrysomelidae</taxon>
        <taxon>Bruchinae</taxon>
        <taxon>Bruchini</taxon>
        <taxon>Acanthoscelides</taxon>
    </lineage>
</organism>
<feature type="compositionally biased region" description="Basic and acidic residues" evidence="1">
    <location>
        <begin position="75"/>
        <end position="95"/>
    </location>
</feature>
<dbReference type="OrthoDB" id="10264655at2759"/>
<reference evidence="2" key="1">
    <citation type="submission" date="2022-03" db="EMBL/GenBank/DDBJ databases">
        <authorList>
            <person name="Sayadi A."/>
        </authorList>
    </citation>
    <scope>NUCLEOTIDE SEQUENCE</scope>
</reference>
<keyword evidence="3" id="KW-1185">Reference proteome</keyword>
<proteinExistence type="predicted"/>
<evidence type="ECO:0000313" key="2">
    <source>
        <dbReference type="EMBL" id="CAH1957421.1"/>
    </source>
</evidence>
<gene>
    <name evidence="2" type="ORF">ACAOBT_LOCUS2086</name>
</gene>
<feature type="compositionally biased region" description="Polar residues" evidence="1">
    <location>
        <begin position="24"/>
        <end position="34"/>
    </location>
</feature>